<dbReference type="OrthoDB" id="69646at2759"/>
<accession>A0A5B7KMK2</accession>
<evidence type="ECO:0000256" key="2">
    <source>
        <dbReference type="ARBA" id="ARBA00005542"/>
    </source>
</evidence>
<keyword evidence="4 7" id="KW-0812">Transmembrane</keyword>
<dbReference type="InterPro" id="IPR021910">
    <property type="entry name" value="NGX6/PGAP6/MYMK"/>
</dbReference>
<evidence type="ECO:0000256" key="7">
    <source>
        <dbReference type="SAM" id="Phobius"/>
    </source>
</evidence>
<dbReference type="Proteomes" id="UP000324222">
    <property type="component" value="Unassembled WGS sequence"/>
</dbReference>
<organism evidence="8 9">
    <name type="scientific">Portunus trituberculatus</name>
    <name type="common">Swimming crab</name>
    <name type="synonym">Neptunus trituberculatus</name>
    <dbReference type="NCBI Taxonomy" id="210409"/>
    <lineage>
        <taxon>Eukaryota</taxon>
        <taxon>Metazoa</taxon>
        <taxon>Ecdysozoa</taxon>
        <taxon>Arthropoda</taxon>
        <taxon>Crustacea</taxon>
        <taxon>Multicrustacea</taxon>
        <taxon>Malacostraca</taxon>
        <taxon>Eumalacostraca</taxon>
        <taxon>Eucarida</taxon>
        <taxon>Decapoda</taxon>
        <taxon>Pleocyemata</taxon>
        <taxon>Brachyura</taxon>
        <taxon>Eubrachyura</taxon>
        <taxon>Portunoidea</taxon>
        <taxon>Portunidae</taxon>
        <taxon>Portuninae</taxon>
        <taxon>Portunus</taxon>
    </lineage>
</organism>
<dbReference type="PANTHER" id="PTHR14319:SF3">
    <property type="entry name" value="TRANSMEMBRANE PROTEIN-LIKE PROTEIN"/>
    <property type="match status" value="1"/>
</dbReference>
<reference evidence="8 9" key="1">
    <citation type="submission" date="2019-05" db="EMBL/GenBank/DDBJ databases">
        <title>Another draft genome of Portunus trituberculatus and its Hox gene families provides insights of decapod evolution.</title>
        <authorList>
            <person name="Jeong J.-H."/>
            <person name="Song I."/>
            <person name="Kim S."/>
            <person name="Choi T."/>
            <person name="Kim D."/>
            <person name="Ryu S."/>
            <person name="Kim W."/>
        </authorList>
    </citation>
    <scope>NUCLEOTIDE SEQUENCE [LARGE SCALE GENOMIC DNA]</scope>
    <source>
        <tissue evidence="8">Muscle</tissue>
    </source>
</reference>
<comment type="similarity">
    <text evidence="2">Belongs to the TMEM8 family.</text>
</comment>
<evidence type="ECO:0000256" key="6">
    <source>
        <dbReference type="ARBA" id="ARBA00023136"/>
    </source>
</evidence>
<name>A0A5B7KMK2_PORTR</name>
<comment type="caution">
    <text evidence="8">The sequence shown here is derived from an EMBL/GenBank/DDBJ whole genome shotgun (WGS) entry which is preliminary data.</text>
</comment>
<evidence type="ECO:0000313" key="8">
    <source>
        <dbReference type="EMBL" id="MPD06608.1"/>
    </source>
</evidence>
<feature type="transmembrane region" description="Helical" evidence="7">
    <location>
        <begin position="132"/>
        <end position="152"/>
    </location>
</feature>
<evidence type="ECO:0000313" key="9">
    <source>
        <dbReference type="Proteomes" id="UP000324222"/>
    </source>
</evidence>
<dbReference type="EMBL" id="VSRR010152113">
    <property type="protein sequence ID" value="MPD06608.1"/>
    <property type="molecule type" value="Genomic_DNA"/>
</dbReference>
<proteinExistence type="inferred from homology"/>
<evidence type="ECO:0000256" key="5">
    <source>
        <dbReference type="ARBA" id="ARBA00022989"/>
    </source>
</evidence>
<keyword evidence="5 7" id="KW-1133">Transmembrane helix</keyword>
<protein>
    <submittedName>
        <fullName evidence="8">Transmembrane protein 8B</fullName>
    </submittedName>
</protein>
<dbReference type="AlphaFoldDB" id="A0A5B7KMK2"/>
<comment type="subcellular location">
    <subcellularLocation>
        <location evidence="1">Cell membrane</location>
        <topology evidence="1">Multi-pass membrane protein</topology>
    </subcellularLocation>
</comment>
<keyword evidence="6 7" id="KW-0472">Membrane</keyword>
<keyword evidence="3" id="KW-1003">Cell membrane</keyword>
<sequence length="164" mass="17882">MCTEGWQGWGCEDGDAARGWSTMLTGVCLLTLSNVFFLPPTIMALRRCLYSQALLFSATMVASVVYHACDNEVMSYCLTKYEVLQFTDFFFSLLCFWVTVVGLGGIDQVLCPLLHTLGVVIIAPAVQYSRTALASFTVPMAIAAAIPGRGPAKGKKKKVRKKPT</sequence>
<feature type="transmembrane region" description="Helical" evidence="7">
    <location>
        <begin position="20"/>
        <end position="37"/>
    </location>
</feature>
<dbReference type="Pfam" id="PF12036">
    <property type="entry name" value="DUF3522"/>
    <property type="match status" value="1"/>
</dbReference>
<evidence type="ECO:0000256" key="4">
    <source>
        <dbReference type="ARBA" id="ARBA00022692"/>
    </source>
</evidence>
<evidence type="ECO:0000256" key="1">
    <source>
        <dbReference type="ARBA" id="ARBA00004651"/>
    </source>
</evidence>
<keyword evidence="9" id="KW-1185">Reference proteome</keyword>
<dbReference type="PANTHER" id="PTHR14319">
    <property type="entry name" value="FIVE-SPAN TRANSMEMBRANE PROTEIN M83"/>
    <property type="match status" value="1"/>
</dbReference>
<evidence type="ECO:0000256" key="3">
    <source>
        <dbReference type="ARBA" id="ARBA00022475"/>
    </source>
</evidence>
<gene>
    <name evidence="8" type="primary">Tmem8b</name>
    <name evidence="8" type="ORF">E2C01_102428</name>
</gene>
<dbReference type="GO" id="GO:0005886">
    <property type="term" value="C:plasma membrane"/>
    <property type="evidence" value="ECO:0007669"/>
    <property type="project" value="UniProtKB-SubCell"/>
</dbReference>
<feature type="transmembrane region" description="Helical" evidence="7">
    <location>
        <begin position="83"/>
        <end position="102"/>
    </location>
</feature>